<dbReference type="SUPFAM" id="SSF51735">
    <property type="entry name" value="NAD(P)-binding Rossmann-fold domains"/>
    <property type="match status" value="1"/>
</dbReference>
<dbReference type="GO" id="GO:0019877">
    <property type="term" value="P:diaminopimelate biosynthetic process"/>
    <property type="evidence" value="ECO:0007669"/>
    <property type="project" value="UniProtKB-UniRule"/>
</dbReference>
<dbReference type="CDD" id="cd02274">
    <property type="entry name" value="DHDPR_N"/>
    <property type="match status" value="1"/>
</dbReference>
<dbReference type="Gene3D" id="3.30.360.10">
    <property type="entry name" value="Dihydrodipicolinate Reductase, domain 2"/>
    <property type="match status" value="1"/>
</dbReference>
<dbReference type="PANTHER" id="PTHR20836:SF7">
    <property type="entry name" value="4-HYDROXY-TETRAHYDRODIPICOLINATE REDUCTASE"/>
    <property type="match status" value="1"/>
</dbReference>
<dbReference type="FunFam" id="3.30.360.10:FF:000004">
    <property type="entry name" value="4-hydroxy-tetrahydrodipicolinate reductase"/>
    <property type="match status" value="1"/>
</dbReference>
<dbReference type="PIRSF" id="PIRSF000161">
    <property type="entry name" value="DHPR"/>
    <property type="match status" value="1"/>
</dbReference>
<keyword evidence="8 9" id="KW-0457">Lysine biosynthesis</keyword>
<keyword evidence="14" id="KW-1185">Reference proteome</keyword>
<comment type="subcellular location">
    <subcellularLocation>
        <location evidence="9">Cytoplasm</location>
    </subcellularLocation>
</comment>
<keyword evidence="2 9" id="KW-0963">Cytoplasm</keyword>
<feature type="binding site" evidence="9">
    <location>
        <begin position="8"/>
        <end position="13"/>
    </location>
    <ligand>
        <name>NAD(+)</name>
        <dbReference type="ChEBI" id="CHEBI:57540"/>
    </ligand>
</feature>
<feature type="binding site" evidence="9">
    <location>
        <position position="38"/>
    </location>
    <ligand>
        <name>NAD(+)</name>
        <dbReference type="ChEBI" id="CHEBI:57540"/>
    </ligand>
</feature>
<evidence type="ECO:0000259" key="12">
    <source>
        <dbReference type="Pfam" id="PF05173"/>
    </source>
</evidence>
<evidence type="ECO:0000256" key="10">
    <source>
        <dbReference type="NCBIfam" id="TIGR00036"/>
    </source>
</evidence>
<keyword evidence="6 9" id="KW-0560">Oxidoreductase</keyword>
<evidence type="ECO:0000256" key="4">
    <source>
        <dbReference type="ARBA" id="ARBA00022857"/>
    </source>
</evidence>
<keyword evidence="5 9" id="KW-0220">Diaminopimelate biosynthesis</keyword>
<feature type="binding site" evidence="9">
    <location>
        <position position="39"/>
    </location>
    <ligand>
        <name>NADP(+)</name>
        <dbReference type="ChEBI" id="CHEBI:58349"/>
    </ligand>
</feature>
<evidence type="ECO:0000256" key="8">
    <source>
        <dbReference type="ARBA" id="ARBA00023154"/>
    </source>
</evidence>
<organism evidence="13 14">
    <name type="scientific">Clostridium scatologenes</name>
    <dbReference type="NCBI Taxonomy" id="1548"/>
    <lineage>
        <taxon>Bacteria</taxon>
        <taxon>Bacillati</taxon>
        <taxon>Bacillota</taxon>
        <taxon>Clostridia</taxon>
        <taxon>Eubacteriales</taxon>
        <taxon>Clostridiaceae</taxon>
        <taxon>Clostridium</taxon>
    </lineage>
</organism>
<gene>
    <name evidence="9" type="primary">dapB</name>
    <name evidence="13" type="ORF">CSCA_1687</name>
</gene>
<dbReference type="GO" id="GO:0050661">
    <property type="term" value="F:NADP binding"/>
    <property type="evidence" value="ECO:0007669"/>
    <property type="project" value="UniProtKB-UniRule"/>
</dbReference>
<comment type="similarity">
    <text evidence="1 9">Belongs to the DapB family.</text>
</comment>
<dbReference type="Pfam" id="PF05173">
    <property type="entry name" value="DapB_C"/>
    <property type="match status" value="1"/>
</dbReference>
<dbReference type="STRING" id="1548.CSCA_1687"/>
<feature type="binding site" evidence="9">
    <location>
        <position position="144"/>
    </location>
    <ligand>
        <name>(S)-2,3,4,5-tetrahydrodipicolinate</name>
        <dbReference type="ChEBI" id="CHEBI:16845"/>
    </ligand>
</feature>
<dbReference type="PROSITE" id="PS01298">
    <property type="entry name" value="DAPB"/>
    <property type="match status" value="1"/>
</dbReference>
<evidence type="ECO:0000256" key="2">
    <source>
        <dbReference type="ARBA" id="ARBA00022490"/>
    </source>
</evidence>
<dbReference type="GO" id="GO:0051287">
    <property type="term" value="F:NAD binding"/>
    <property type="evidence" value="ECO:0007669"/>
    <property type="project" value="UniProtKB-UniRule"/>
</dbReference>
<comment type="subunit">
    <text evidence="9">Homotetramer.</text>
</comment>
<comment type="caution">
    <text evidence="9">Was originally thought to be a dihydrodipicolinate reductase (DHDPR), catalyzing the conversion of dihydrodipicolinate to tetrahydrodipicolinate. However, it was shown in E.coli that the substrate of the enzymatic reaction is not dihydrodipicolinate (DHDP) but in fact (2S,4S)-4-hydroxy-2,3,4,5-tetrahydrodipicolinic acid (HTPA), the product released by the DapA-catalyzed reaction.</text>
</comment>
<evidence type="ECO:0000256" key="9">
    <source>
        <dbReference type="HAMAP-Rule" id="MF_00102"/>
    </source>
</evidence>
<dbReference type="EMBL" id="CP009933">
    <property type="protein sequence ID" value="AKA68812.1"/>
    <property type="molecule type" value="Genomic_DNA"/>
</dbReference>
<comment type="function">
    <text evidence="9">Catalyzes the conversion of 4-hydroxy-tetrahydrodipicolinate (HTPA) to tetrahydrodipicolinate.</text>
</comment>
<feature type="domain" description="Dihydrodipicolinate reductase C-terminal" evidence="12">
    <location>
        <begin position="116"/>
        <end position="249"/>
    </location>
</feature>
<feature type="binding site" evidence="9">
    <location>
        <begin position="153"/>
        <end position="154"/>
    </location>
    <ligand>
        <name>(S)-2,3,4,5-tetrahydrodipicolinate</name>
        <dbReference type="ChEBI" id="CHEBI:16845"/>
    </ligand>
</feature>
<feature type="active site" description="Proton donor/acceptor" evidence="9">
    <location>
        <position position="143"/>
    </location>
</feature>
<feature type="active site" description="Proton donor" evidence="9">
    <location>
        <position position="147"/>
    </location>
</feature>
<evidence type="ECO:0000256" key="3">
    <source>
        <dbReference type="ARBA" id="ARBA00022605"/>
    </source>
</evidence>
<dbReference type="HOGENOM" id="CLU_047479_2_2_9"/>
<dbReference type="GO" id="GO:0008839">
    <property type="term" value="F:4-hydroxy-tetrahydrodipicolinate reductase"/>
    <property type="evidence" value="ECO:0007669"/>
    <property type="project" value="UniProtKB-UniRule"/>
</dbReference>
<dbReference type="PANTHER" id="PTHR20836">
    <property type="entry name" value="DIHYDRODIPICOLINATE REDUCTASE"/>
    <property type="match status" value="1"/>
</dbReference>
<comment type="catalytic activity">
    <reaction evidence="9">
        <text>(S)-2,3,4,5-tetrahydrodipicolinate + NAD(+) + H2O = (2S,4S)-4-hydroxy-2,3,4,5-tetrahydrodipicolinate + NADH + H(+)</text>
        <dbReference type="Rhea" id="RHEA:35323"/>
        <dbReference type="ChEBI" id="CHEBI:15377"/>
        <dbReference type="ChEBI" id="CHEBI:15378"/>
        <dbReference type="ChEBI" id="CHEBI:16845"/>
        <dbReference type="ChEBI" id="CHEBI:57540"/>
        <dbReference type="ChEBI" id="CHEBI:57945"/>
        <dbReference type="ChEBI" id="CHEBI:67139"/>
        <dbReference type="EC" id="1.17.1.8"/>
    </reaction>
</comment>
<keyword evidence="3 9" id="KW-0028">Amino-acid biosynthesis</keyword>
<evidence type="ECO:0000313" key="13">
    <source>
        <dbReference type="EMBL" id="AKA68812.1"/>
    </source>
</evidence>
<dbReference type="InterPro" id="IPR022663">
    <property type="entry name" value="DapB_C"/>
</dbReference>
<name>A0A0E3JYF6_CLOSL</name>
<dbReference type="GO" id="GO:0009089">
    <property type="term" value="P:lysine biosynthetic process via diaminopimelate"/>
    <property type="evidence" value="ECO:0007669"/>
    <property type="project" value="UniProtKB-UniRule"/>
</dbReference>
<dbReference type="AlphaFoldDB" id="A0A0E3JYF6"/>
<dbReference type="Gene3D" id="3.40.50.720">
    <property type="entry name" value="NAD(P)-binding Rossmann-like Domain"/>
    <property type="match status" value="1"/>
</dbReference>
<comment type="catalytic activity">
    <reaction evidence="9">
        <text>(S)-2,3,4,5-tetrahydrodipicolinate + NADP(+) + H2O = (2S,4S)-4-hydroxy-2,3,4,5-tetrahydrodipicolinate + NADPH + H(+)</text>
        <dbReference type="Rhea" id="RHEA:35331"/>
        <dbReference type="ChEBI" id="CHEBI:15377"/>
        <dbReference type="ChEBI" id="CHEBI:15378"/>
        <dbReference type="ChEBI" id="CHEBI:16845"/>
        <dbReference type="ChEBI" id="CHEBI:57783"/>
        <dbReference type="ChEBI" id="CHEBI:58349"/>
        <dbReference type="ChEBI" id="CHEBI:67139"/>
        <dbReference type="EC" id="1.17.1.8"/>
    </reaction>
</comment>
<dbReference type="GO" id="GO:0016726">
    <property type="term" value="F:oxidoreductase activity, acting on CH or CH2 groups, NAD or NADP as acceptor"/>
    <property type="evidence" value="ECO:0007669"/>
    <property type="project" value="UniProtKB-UniRule"/>
</dbReference>
<keyword evidence="7 9" id="KW-0520">NAD</keyword>
<dbReference type="InterPro" id="IPR000846">
    <property type="entry name" value="DapB_N"/>
</dbReference>
<dbReference type="InterPro" id="IPR036291">
    <property type="entry name" value="NAD(P)-bd_dom_sf"/>
</dbReference>
<dbReference type="GO" id="GO:0005829">
    <property type="term" value="C:cytosol"/>
    <property type="evidence" value="ECO:0007669"/>
    <property type="project" value="TreeGrafter"/>
</dbReference>
<dbReference type="Proteomes" id="UP000033115">
    <property type="component" value="Chromosome"/>
</dbReference>
<dbReference type="Pfam" id="PF01113">
    <property type="entry name" value="DapB_N"/>
    <property type="match status" value="1"/>
</dbReference>
<comment type="pathway">
    <text evidence="9">Amino-acid biosynthesis; L-lysine biosynthesis via DAP pathway; (S)-tetrahydrodipicolinate from L-aspartate: step 4/4.</text>
</comment>
<dbReference type="SUPFAM" id="SSF55347">
    <property type="entry name" value="Glyceraldehyde-3-phosphate dehydrogenase-like, C-terminal domain"/>
    <property type="match status" value="1"/>
</dbReference>
<reference evidence="13 14" key="1">
    <citation type="journal article" date="2015" name="J. Biotechnol.">
        <title>Complete genome sequence of a malodorant-producing acetogen, Clostridium scatologenes ATCC 25775(T).</title>
        <authorList>
            <person name="Zhu Z."/>
            <person name="Guo T."/>
            <person name="Zheng H."/>
            <person name="Song T."/>
            <person name="Ouyang P."/>
            <person name="Xie J."/>
        </authorList>
    </citation>
    <scope>NUCLEOTIDE SEQUENCE [LARGE SCALE GENOMIC DNA]</scope>
    <source>
        <strain evidence="13 14">ATCC 25775</strain>
    </source>
</reference>
<dbReference type="InterPro" id="IPR023940">
    <property type="entry name" value="DHDPR_bac"/>
</dbReference>
<evidence type="ECO:0000256" key="7">
    <source>
        <dbReference type="ARBA" id="ARBA00023027"/>
    </source>
</evidence>
<evidence type="ECO:0000256" key="1">
    <source>
        <dbReference type="ARBA" id="ARBA00006642"/>
    </source>
</evidence>
<keyword evidence="4 9" id="KW-0521">NADP</keyword>
<dbReference type="HAMAP" id="MF_00102">
    <property type="entry name" value="DapB"/>
    <property type="match status" value="1"/>
</dbReference>
<dbReference type="UniPathway" id="UPA00034">
    <property type="reaction ID" value="UER00018"/>
</dbReference>
<dbReference type="InterPro" id="IPR022664">
    <property type="entry name" value="DapB_N_CS"/>
</dbReference>
<dbReference type="EC" id="1.17.1.8" evidence="9 10"/>
<proteinExistence type="inferred from homology"/>
<dbReference type="NCBIfam" id="TIGR00036">
    <property type="entry name" value="dapB"/>
    <property type="match status" value="1"/>
</dbReference>
<evidence type="ECO:0000256" key="6">
    <source>
        <dbReference type="ARBA" id="ARBA00023002"/>
    </source>
</evidence>
<dbReference type="KEGG" id="csq:CSCA_1687"/>
<evidence type="ECO:0000256" key="5">
    <source>
        <dbReference type="ARBA" id="ARBA00022915"/>
    </source>
</evidence>
<feature type="domain" description="Dihydrodipicolinate reductase N-terminal" evidence="11">
    <location>
        <begin position="3"/>
        <end position="112"/>
    </location>
</feature>
<sequence length="250" mass="27053">MLKVIISGCNGAMGQVLTKTIEAMEDAEIAAGIDKNIDRCKNNYDMYSDISDYKGNADVIIDFSNPAGLEGLLNYGIETKTPIVIATTGLSSENMDSIKKASEKIAVFQSGNTSLGINVLTSLVKKAAAVLSESFDIEIIEKHHNKKVDAPSGTAYMIANAINDELNNSKEFVYGREGIRKREKNEIGIHAVRGGTIAGEHTVIFAGMDEIVEIKHTAMSKNIFAQGAVKAAKYLVKQDKGLYNMDDLLS</sequence>
<dbReference type="RefSeq" id="WP_029161993.1">
    <property type="nucleotide sequence ID" value="NZ_CP009933.1"/>
</dbReference>
<feature type="binding site" evidence="9">
    <location>
        <begin position="86"/>
        <end position="88"/>
    </location>
    <ligand>
        <name>NAD(+)</name>
        <dbReference type="ChEBI" id="CHEBI:57540"/>
    </ligand>
</feature>
<evidence type="ECO:0000259" key="11">
    <source>
        <dbReference type="Pfam" id="PF01113"/>
    </source>
</evidence>
<feature type="binding site" evidence="9">
    <location>
        <begin position="110"/>
        <end position="113"/>
    </location>
    <ligand>
        <name>NAD(+)</name>
        <dbReference type="ChEBI" id="CHEBI:57540"/>
    </ligand>
</feature>
<accession>A0A0E3JYF6</accession>
<protein>
    <recommendedName>
        <fullName evidence="9 10">4-hydroxy-tetrahydrodipicolinate reductase</fullName>
        <shortName evidence="9">HTPA reductase</shortName>
        <ecNumber evidence="9 10">1.17.1.8</ecNumber>
    </recommendedName>
</protein>
<evidence type="ECO:0000313" key="14">
    <source>
        <dbReference type="Proteomes" id="UP000033115"/>
    </source>
</evidence>